<proteinExistence type="predicted"/>
<reference evidence="1" key="1">
    <citation type="submission" date="2021-04" db="EMBL/GenBank/DDBJ databases">
        <authorList>
            <person name="Hartkoorn R.C."/>
            <person name="Beaudoing E."/>
            <person name="Hot D."/>
        </authorList>
    </citation>
    <scope>NUCLEOTIDE SEQUENCE</scope>
    <source>
        <strain evidence="1">NRRL B-16292</strain>
    </source>
</reference>
<dbReference type="Gene3D" id="3.40.50.720">
    <property type="entry name" value="NAD(P)-binding Rossmann-like Domain"/>
    <property type="match status" value="1"/>
</dbReference>
<organism evidence="1 2">
    <name type="scientific">Dactylosporangium fulvum</name>
    <dbReference type="NCBI Taxonomy" id="53359"/>
    <lineage>
        <taxon>Bacteria</taxon>
        <taxon>Bacillati</taxon>
        <taxon>Actinomycetota</taxon>
        <taxon>Actinomycetes</taxon>
        <taxon>Micromonosporales</taxon>
        <taxon>Micromonosporaceae</taxon>
        <taxon>Dactylosporangium</taxon>
    </lineage>
</organism>
<dbReference type="Pfam" id="PF13561">
    <property type="entry name" value="adh_short_C2"/>
    <property type="match status" value="1"/>
</dbReference>
<evidence type="ECO:0000313" key="2">
    <source>
        <dbReference type="Proteomes" id="UP001059617"/>
    </source>
</evidence>
<dbReference type="InterPro" id="IPR036291">
    <property type="entry name" value="NAD(P)-bd_dom_sf"/>
</dbReference>
<dbReference type="PRINTS" id="PR00081">
    <property type="entry name" value="GDHRDH"/>
</dbReference>
<dbReference type="CDD" id="cd05233">
    <property type="entry name" value="SDR_c"/>
    <property type="match status" value="1"/>
</dbReference>
<keyword evidence="2" id="KW-1185">Reference proteome</keyword>
<dbReference type="PANTHER" id="PTHR43975">
    <property type="entry name" value="ZGC:101858"/>
    <property type="match status" value="1"/>
</dbReference>
<evidence type="ECO:0000313" key="1">
    <source>
        <dbReference type="EMBL" id="UWP79852.1"/>
    </source>
</evidence>
<name>A0ABY5VQ08_9ACTN</name>
<dbReference type="EMBL" id="CP073720">
    <property type="protein sequence ID" value="UWP79852.1"/>
    <property type="molecule type" value="Genomic_DNA"/>
</dbReference>
<dbReference type="RefSeq" id="WP_259857610.1">
    <property type="nucleotide sequence ID" value="NZ_BAAAST010000001.1"/>
</dbReference>
<gene>
    <name evidence="1" type="ORF">Dfulv_32430</name>
</gene>
<dbReference type="PANTHER" id="PTHR43975:SF2">
    <property type="entry name" value="EG:BACR7A4.14 PROTEIN-RELATED"/>
    <property type="match status" value="1"/>
</dbReference>
<protein>
    <submittedName>
        <fullName evidence="1">SDR family oxidoreductase</fullName>
    </submittedName>
</protein>
<accession>A0ABY5VQ08</accession>
<reference evidence="1" key="2">
    <citation type="submission" date="2022-09" db="EMBL/GenBank/DDBJ databases">
        <title>Biosynthetic gene clusters of Dactylosporangioum fulvum.</title>
        <authorList>
            <person name="Caradec T."/>
        </authorList>
    </citation>
    <scope>NUCLEOTIDE SEQUENCE</scope>
    <source>
        <strain evidence="1">NRRL B-16292</strain>
    </source>
</reference>
<dbReference type="InterPro" id="IPR002347">
    <property type="entry name" value="SDR_fam"/>
</dbReference>
<dbReference type="SUPFAM" id="SSF51735">
    <property type="entry name" value="NAD(P)-binding Rossmann-fold domains"/>
    <property type="match status" value="1"/>
</dbReference>
<sequence>MGLSGRVAAIAGVGPGLGRDLAVTFAAAGADVALLARKSAYLEEVAREVVAAGQAALCLPTDLTDRARCAEAARLVGERYGAVDVLVHNAFSRPPLGPLGERSAADWHAAVDGNILSATNLLYELLPLMKGRPASVILVSSISARQPYPESGIYAAMKSAMLTLVQVLARELGPHGVRVNAVVPGYIESDNLEAFFADVGTRRGTSAAHARQAAEATTCLGRFVTAREVADVVAFFGSSASAGVTGQTLDVNAGQWFG</sequence>
<dbReference type="Proteomes" id="UP001059617">
    <property type="component" value="Chromosome"/>
</dbReference>